<comment type="caution">
    <text evidence="2">The sequence shown here is derived from an EMBL/GenBank/DDBJ whole genome shotgun (WGS) entry which is preliminary data.</text>
</comment>
<dbReference type="OrthoDB" id="10006218at2759"/>
<sequence>MGVFDDSSFEAALLSRTDCEVYAFDGSVDGIAGDAKGNPRIHFQKVFIGDSDKIDAQGNTWKTLPTIMKEYGHTWIDLLKVDIEGFEYQMMDDLMNSYKDVLPFSQLQIEFHLNGQDMQGDASFPKFKTWFENLEKHHLRPFMNELNLVASVLYPGQFNWIEYSFINIAGDHNLLHN</sequence>
<dbReference type="Proteomes" id="UP000738359">
    <property type="component" value="Unassembled WGS sequence"/>
</dbReference>
<dbReference type="SUPFAM" id="SSF53335">
    <property type="entry name" value="S-adenosyl-L-methionine-dependent methyltransferases"/>
    <property type="match status" value="1"/>
</dbReference>
<evidence type="ECO:0000313" key="3">
    <source>
        <dbReference type="Proteomes" id="UP000738359"/>
    </source>
</evidence>
<protein>
    <submittedName>
        <fullName evidence="2">Methyltransferase-like protein 24</fullName>
    </submittedName>
</protein>
<dbReference type="EMBL" id="JAAAHY010003336">
    <property type="protein sequence ID" value="KAF9942886.1"/>
    <property type="molecule type" value="Genomic_DNA"/>
</dbReference>
<feature type="domain" description="Methyltransferase FkbM" evidence="1">
    <location>
        <begin position="31"/>
        <end position="132"/>
    </location>
</feature>
<accession>A0A9P6LTJ3</accession>
<dbReference type="InterPro" id="IPR029063">
    <property type="entry name" value="SAM-dependent_MTases_sf"/>
</dbReference>
<dbReference type="GO" id="GO:0032259">
    <property type="term" value="P:methylation"/>
    <property type="evidence" value="ECO:0007669"/>
    <property type="project" value="UniProtKB-KW"/>
</dbReference>
<keyword evidence="2" id="KW-0489">Methyltransferase</keyword>
<organism evidence="2 3">
    <name type="scientific">Mortierella alpina</name>
    <name type="common">Oleaginous fungus</name>
    <name type="synonym">Mortierella renispora</name>
    <dbReference type="NCBI Taxonomy" id="64518"/>
    <lineage>
        <taxon>Eukaryota</taxon>
        <taxon>Fungi</taxon>
        <taxon>Fungi incertae sedis</taxon>
        <taxon>Mucoromycota</taxon>
        <taxon>Mortierellomycotina</taxon>
        <taxon>Mortierellomycetes</taxon>
        <taxon>Mortierellales</taxon>
        <taxon>Mortierellaceae</taxon>
        <taxon>Mortierella</taxon>
    </lineage>
</organism>
<dbReference type="InterPro" id="IPR006342">
    <property type="entry name" value="FkbM_mtfrase"/>
</dbReference>
<keyword evidence="2" id="KW-0808">Transferase</keyword>
<dbReference type="AlphaFoldDB" id="A0A9P6LTJ3"/>
<reference evidence="2" key="1">
    <citation type="journal article" date="2020" name="Fungal Divers.">
        <title>Resolving the Mortierellaceae phylogeny through synthesis of multi-gene phylogenetics and phylogenomics.</title>
        <authorList>
            <person name="Vandepol N."/>
            <person name="Liber J."/>
            <person name="Desiro A."/>
            <person name="Na H."/>
            <person name="Kennedy M."/>
            <person name="Barry K."/>
            <person name="Grigoriev I.V."/>
            <person name="Miller A.N."/>
            <person name="O'Donnell K."/>
            <person name="Stajich J.E."/>
            <person name="Bonito G."/>
        </authorList>
    </citation>
    <scope>NUCLEOTIDE SEQUENCE</scope>
    <source>
        <strain evidence="2">CK1249</strain>
    </source>
</reference>
<name>A0A9P6LTJ3_MORAP</name>
<gene>
    <name evidence="2" type="primary">METTL24</name>
    <name evidence="2" type="ORF">BGZ70_006067</name>
</gene>
<keyword evidence="3" id="KW-1185">Reference proteome</keyword>
<proteinExistence type="predicted"/>
<dbReference type="PANTHER" id="PTHR32026">
    <property type="entry name" value="METHYLTRANSFERASE-LIKE PROTEIN 24"/>
    <property type="match status" value="1"/>
</dbReference>
<evidence type="ECO:0000313" key="2">
    <source>
        <dbReference type="EMBL" id="KAF9942886.1"/>
    </source>
</evidence>
<dbReference type="PANTHER" id="PTHR32026:SF10">
    <property type="entry name" value="METHYLTRANSFERASE-LIKE PROTEIN 24-RELATED"/>
    <property type="match status" value="1"/>
</dbReference>
<dbReference type="GO" id="GO:0008168">
    <property type="term" value="F:methyltransferase activity"/>
    <property type="evidence" value="ECO:0007669"/>
    <property type="project" value="UniProtKB-KW"/>
</dbReference>
<evidence type="ECO:0000259" key="1">
    <source>
        <dbReference type="Pfam" id="PF05050"/>
    </source>
</evidence>
<dbReference type="Pfam" id="PF05050">
    <property type="entry name" value="Methyltransf_21"/>
    <property type="match status" value="1"/>
</dbReference>
<dbReference type="InterPro" id="IPR026913">
    <property type="entry name" value="METTL24"/>
</dbReference>